<dbReference type="CDD" id="cd00146">
    <property type="entry name" value="PKD"/>
    <property type="match status" value="1"/>
</dbReference>
<dbReference type="PROSITE" id="PS50093">
    <property type="entry name" value="PKD"/>
    <property type="match status" value="1"/>
</dbReference>
<dbReference type="Gene3D" id="2.160.20.10">
    <property type="entry name" value="Single-stranded right-handed beta-helix, Pectin lyase-like"/>
    <property type="match status" value="2"/>
</dbReference>
<dbReference type="InterPro" id="IPR011050">
    <property type="entry name" value="Pectin_lyase_fold/virulence"/>
</dbReference>
<dbReference type="SMART" id="SM00710">
    <property type="entry name" value="PbH1"/>
    <property type="match status" value="12"/>
</dbReference>
<dbReference type="InterPro" id="IPR035986">
    <property type="entry name" value="PKD_dom_sf"/>
</dbReference>
<evidence type="ECO:0000313" key="4">
    <source>
        <dbReference type="EMBL" id="MCZ3371088.1"/>
    </source>
</evidence>
<dbReference type="Proteomes" id="UP001068021">
    <property type="component" value="Unassembled WGS sequence"/>
</dbReference>
<keyword evidence="5" id="KW-1185">Reference proteome</keyword>
<reference evidence="4" key="1">
    <citation type="submission" date="2022-12" db="EMBL/GenBank/DDBJ databases">
        <title>Reclassification of two methanogenic archaea species isolated from the Kolyma lowland permafrost.</title>
        <authorList>
            <person name="Trubitsyn V.E."/>
            <person name="Rivkina E.M."/>
            <person name="Shcherbakova V.A."/>
        </authorList>
    </citation>
    <scope>NUCLEOTIDE SEQUENCE</scope>
    <source>
        <strain evidence="3">M2</strain>
        <strain evidence="4">MK4</strain>
    </source>
</reference>
<dbReference type="Pfam" id="PF13229">
    <property type="entry name" value="Beta_helix"/>
    <property type="match status" value="1"/>
</dbReference>
<proteinExistence type="predicted"/>
<dbReference type="AlphaFoldDB" id="A0A9E5A3V2"/>
<evidence type="ECO:0000313" key="3">
    <source>
        <dbReference type="EMBL" id="MCZ3365625.1"/>
    </source>
</evidence>
<dbReference type="InterPro" id="IPR032812">
    <property type="entry name" value="SbsA_Ig"/>
</dbReference>
<accession>A0A9E5A3V2</accession>
<dbReference type="Pfam" id="PF13290">
    <property type="entry name" value="CHB_HEX_C_1"/>
    <property type="match status" value="1"/>
</dbReference>
<dbReference type="Proteomes" id="UP001074446">
    <property type="component" value="Unassembled WGS sequence"/>
</dbReference>
<dbReference type="InterPro" id="IPR022409">
    <property type="entry name" value="PKD/Chitinase_dom"/>
</dbReference>
<evidence type="ECO:0000313" key="5">
    <source>
        <dbReference type="Proteomes" id="UP001068021"/>
    </source>
</evidence>
<protein>
    <submittedName>
        <fullName evidence="4">Right-handed parallel beta-helix repeat-containing protein</fullName>
    </submittedName>
</protein>
<dbReference type="InterPro" id="IPR059177">
    <property type="entry name" value="GH29D-like_dom"/>
</dbReference>
<dbReference type="SUPFAM" id="SSF49299">
    <property type="entry name" value="PKD domain"/>
    <property type="match status" value="1"/>
</dbReference>
<dbReference type="InterPro" id="IPR013783">
    <property type="entry name" value="Ig-like_fold"/>
</dbReference>
<gene>
    <name evidence="4" type="ORF">O3H35_00400</name>
    <name evidence="3" type="ORF">O3H54_06990</name>
</gene>
<dbReference type="Pfam" id="PF18911">
    <property type="entry name" value="PKD_4"/>
    <property type="match status" value="1"/>
</dbReference>
<dbReference type="EMBL" id="JAPVES010000024">
    <property type="protein sequence ID" value="MCZ3371088.1"/>
    <property type="molecule type" value="Genomic_DNA"/>
</dbReference>
<dbReference type="InterPro" id="IPR000601">
    <property type="entry name" value="PKD_dom"/>
</dbReference>
<name>A0A9E5A3V2_9EURY</name>
<keyword evidence="1" id="KW-0732">Signal</keyword>
<sequence length="729" mass="78181">MVNAVGAASYNITDDSYGTYFNASGYINDTNIRAGDVLDLYGTINNKNMYIDRPLNLTSTSKTGKLVNGTITILSGGSGSNVTGLVISNDNQNGIILNQSNGSKISNNTINANQKGKSYGIYLNEANNNKIIGNKINTTGDKVTYGVYLYDSDSNVLNSNTIKTTGAAADVDWSNWMKGGIYPTISVFLDESSSNNNITDNSINTNYNKITSISKGDTLLGVHISNDCSNNTFKGNNVTTKGYSCAYGLDVVGSYGSVAQNNLILGNTIETTGSYANGVKISSYTKNTSISKNKIKANGTTVAYGVYLENWDVLENVTVTGNNITAAANANYVIELYKASGHTITGNIIKGVGNYSLGIGTYESQNNTIINNTITTIGNNSAPAVSTGDSIPAGNEGIKLYQNSNKNTVAYNVINSCTLYAIDAATSYNNSITNNWMVSDSGNKQGNDTVSGTGNTVKDNTGMPVANFTSNSTVGNAPLPVKFTDQSKYVTSWKWNFGDGITSTEQNPTHTYTKPGVYQVILTVFAGNFTTSKTVTLTVKDAKAPTASASVKAGTYNVNKVVTLKMSENGTIYYTLNGAAPTTGSAKYTKPITISSTRTLRFLAVDKAGNKSPVYTVKYVIDKAAPKVSLTYPRNKAGKVSRTGAISVKFSESVKSSINWSKVYIKNLRTGKKVAISKVINRNTVYLKMTFKRYAYNWYQIYIPASAVKDSAGNKLAKVYTFKFKTGRY</sequence>
<dbReference type="Pfam" id="PF13205">
    <property type="entry name" value="Big_5"/>
    <property type="match status" value="1"/>
</dbReference>
<feature type="domain" description="PKD" evidence="2">
    <location>
        <begin position="491"/>
        <end position="524"/>
    </location>
</feature>
<dbReference type="InterPro" id="IPR006626">
    <property type="entry name" value="PbH1"/>
</dbReference>
<evidence type="ECO:0000259" key="2">
    <source>
        <dbReference type="PROSITE" id="PS50093"/>
    </source>
</evidence>
<dbReference type="Gene3D" id="2.60.40.10">
    <property type="entry name" value="Immunoglobulins"/>
    <property type="match status" value="1"/>
</dbReference>
<comment type="caution">
    <text evidence="4">The sequence shown here is derived from an EMBL/GenBank/DDBJ whole genome shotgun (WGS) entry which is preliminary data.</text>
</comment>
<dbReference type="FunFam" id="2.60.40.10:FF:000270">
    <property type="entry name" value="Cell surface protein"/>
    <property type="match status" value="1"/>
</dbReference>
<dbReference type="InterPro" id="IPR039448">
    <property type="entry name" value="Beta_helix"/>
</dbReference>
<organism evidence="4">
    <name type="scientific">Methanobacterium veterum</name>
    <dbReference type="NCBI Taxonomy" id="408577"/>
    <lineage>
        <taxon>Archaea</taxon>
        <taxon>Methanobacteriati</taxon>
        <taxon>Methanobacteriota</taxon>
        <taxon>Methanomada group</taxon>
        <taxon>Methanobacteria</taxon>
        <taxon>Methanobacteriales</taxon>
        <taxon>Methanobacteriaceae</taxon>
        <taxon>Methanobacterium</taxon>
    </lineage>
</organism>
<evidence type="ECO:0000256" key="1">
    <source>
        <dbReference type="ARBA" id="ARBA00022729"/>
    </source>
</evidence>
<dbReference type="SMART" id="SM00089">
    <property type="entry name" value="PKD"/>
    <property type="match status" value="1"/>
</dbReference>
<dbReference type="SUPFAM" id="SSF51126">
    <property type="entry name" value="Pectin lyase-like"/>
    <property type="match status" value="2"/>
</dbReference>
<dbReference type="InterPro" id="IPR012334">
    <property type="entry name" value="Pectin_lyas_fold"/>
</dbReference>
<dbReference type="EMBL" id="JAPVER010000020">
    <property type="protein sequence ID" value="MCZ3365625.1"/>
    <property type="molecule type" value="Genomic_DNA"/>
</dbReference>